<keyword evidence="9" id="KW-1185">Reference proteome</keyword>
<evidence type="ECO:0000313" key="8">
    <source>
        <dbReference type="EMBL" id="KAJ5152742.1"/>
    </source>
</evidence>
<evidence type="ECO:0000256" key="3">
    <source>
        <dbReference type="ARBA" id="ARBA00022723"/>
    </source>
</evidence>
<evidence type="ECO:0000256" key="5">
    <source>
        <dbReference type="ARBA" id="ARBA00023027"/>
    </source>
</evidence>
<dbReference type="InterPro" id="IPR013149">
    <property type="entry name" value="ADH-like_C"/>
</dbReference>
<evidence type="ECO:0000313" key="9">
    <source>
        <dbReference type="Proteomes" id="UP001149163"/>
    </source>
</evidence>
<organism evidence="8 9">
    <name type="scientific">Penicillium canariense</name>
    <dbReference type="NCBI Taxonomy" id="189055"/>
    <lineage>
        <taxon>Eukaryota</taxon>
        <taxon>Fungi</taxon>
        <taxon>Dikarya</taxon>
        <taxon>Ascomycota</taxon>
        <taxon>Pezizomycotina</taxon>
        <taxon>Eurotiomycetes</taxon>
        <taxon>Eurotiomycetidae</taxon>
        <taxon>Eurotiales</taxon>
        <taxon>Aspergillaceae</taxon>
        <taxon>Penicillium</taxon>
    </lineage>
</organism>
<dbReference type="InterPro" id="IPR013154">
    <property type="entry name" value="ADH-like_N"/>
</dbReference>
<evidence type="ECO:0000256" key="4">
    <source>
        <dbReference type="ARBA" id="ARBA00022833"/>
    </source>
</evidence>
<dbReference type="GeneID" id="81430520"/>
<reference evidence="8" key="2">
    <citation type="journal article" date="2023" name="IMA Fungus">
        <title>Comparative genomic study of the Penicillium genus elucidates a diverse pangenome and 15 lateral gene transfer events.</title>
        <authorList>
            <person name="Petersen C."/>
            <person name="Sorensen T."/>
            <person name="Nielsen M.R."/>
            <person name="Sondergaard T.E."/>
            <person name="Sorensen J.L."/>
            <person name="Fitzpatrick D.A."/>
            <person name="Frisvad J.C."/>
            <person name="Nielsen K.L."/>
        </authorList>
    </citation>
    <scope>NUCLEOTIDE SEQUENCE</scope>
    <source>
        <strain evidence="8">IBT 26290</strain>
    </source>
</reference>
<reference evidence="8" key="1">
    <citation type="submission" date="2022-11" db="EMBL/GenBank/DDBJ databases">
        <authorList>
            <person name="Petersen C."/>
        </authorList>
    </citation>
    <scope>NUCLEOTIDE SEQUENCE</scope>
    <source>
        <strain evidence="8">IBT 26290</strain>
    </source>
</reference>
<dbReference type="PANTHER" id="PTHR42813:SF3">
    <property type="entry name" value="GLUTATHIONE-INDEPENDENT FORMALDEHYDE DEHYDROGENASE"/>
    <property type="match status" value="1"/>
</dbReference>
<keyword evidence="4" id="KW-0862">Zinc</keyword>
<keyword evidence="5" id="KW-0520">NAD</keyword>
<keyword evidence="3" id="KW-0479">Metal-binding</keyword>
<dbReference type="PANTHER" id="PTHR42813">
    <property type="entry name" value="ZINC-TYPE ALCOHOL DEHYDROGENASE-LIKE"/>
    <property type="match status" value="1"/>
</dbReference>
<dbReference type="InterPro" id="IPR036291">
    <property type="entry name" value="NAD(P)-bd_dom_sf"/>
</dbReference>
<evidence type="ECO:0000256" key="2">
    <source>
        <dbReference type="ARBA" id="ARBA00008072"/>
    </source>
</evidence>
<comment type="cofactor">
    <cofactor evidence="1">
        <name>Zn(2+)</name>
        <dbReference type="ChEBI" id="CHEBI:29105"/>
    </cofactor>
</comment>
<dbReference type="SUPFAM" id="SSF50129">
    <property type="entry name" value="GroES-like"/>
    <property type="match status" value="1"/>
</dbReference>
<dbReference type="AlphaFoldDB" id="A0A9W9HPV4"/>
<dbReference type="Pfam" id="PF00107">
    <property type="entry name" value="ADH_zinc_N"/>
    <property type="match status" value="1"/>
</dbReference>
<accession>A0A9W9HPV4</accession>
<dbReference type="Gene3D" id="3.40.50.720">
    <property type="entry name" value="NAD(P)-binding Rossmann-like Domain"/>
    <property type="match status" value="1"/>
</dbReference>
<gene>
    <name evidence="8" type="ORF">N7482_009220</name>
</gene>
<feature type="domain" description="Alcohol dehydrogenase-like N-terminal" evidence="7">
    <location>
        <begin position="33"/>
        <end position="134"/>
    </location>
</feature>
<evidence type="ECO:0000259" key="7">
    <source>
        <dbReference type="Pfam" id="PF08240"/>
    </source>
</evidence>
<name>A0A9W9HPV4_9EURO</name>
<dbReference type="Proteomes" id="UP001149163">
    <property type="component" value="Unassembled WGS sequence"/>
</dbReference>
<evidence type="ECO:0000256" key="1">
    <source>
        <dbReference type="ARBA" id="ARBA00001947"/>
    </source>
</evidence>
<dbReference type="GO" id="GO:0046872">
    <property type="term" value="F:metal ion binding"/>
    <property type="evidence" value="ECO:0007669"/>
    <property type="project" value="UniProtKB-KW"/>
</dbReference>
<dbReference type="Pfam" id="PF08240">
    <property type="entry name" value="ADH_N"/>
    <property type="match status" value="1"/>
</dbReference>
<dbReference type="EMBL" id="JAPQKN010000007">
    <property type="protein sequence ID" value="KAJ5152742.1"/>
    <property type="molecule type" value="Genomic_DNA"/>
</dbReference>
<evidence type="ECO:0000259" key="6">
    <source>
        <dbReference type="Pfam" id="PF00107"/>
    </source>
</evidence>
<sequence length="383" mass="40969">MTLNVTSMQGVIWSGNPLQVNVSTLPVPQIIDPTDAIVKVSLSAICSADIRTYNGAYEEKEVPWVMGHEALGIVVEVGDSVTSFAVGDKVVVPDQVSGGLFDLSTAELMGLGLGVNYYATTGCQAEYVRVPSANDNLFLVPQNSDAPSNPPPQNLDYDYLLASSIFAMGWEALDLAGYQPGDSVAVFGAGPIGLMAVYSAVLRGASRVFLIDGDRQTLSVAEGLGAMPIDLVHSDPVAKILRQVPDGATRSVDCVGIEAANRLQLTEDKILQNMMEITKVGGGIGRVGTYQDPGNRSYTLRWQDLLPTFQFVMSGFFKQGPPVRSGAIDATLAAPKLMEMISKGEAKPSFILSSIIGLEEVSQFYERASQRLETKVVIKFPSP</sequence>
<protein>
    <recommendedName>
        <fullName evidence="10">Alcohol dehydrogenase</fullName>
    </recommendedName>
</protein>
<dbReference type="RefSeq" id="XP_056539050.1">
    <property type="nucleotide sequence ID" value="XM_056691344.1"/>
</dbReference>
<comment type="caution">
    <text evidence="8">The sequence shown here is derived from an EMBL/GenBank/DDBJ whole genome shotgun (WGS) entry which is preliminary data.</text>
</comment>
<feature type="domain" description="Alcohol dehydrogenase-like C-terminal" evidence="6">
    <location>
        <begin position="191"/>
        <end position="289"/>
    </location>
</feature>
<dbReference type="OrthoDB" id="256333at2759"/>
<evidence type="ECO:0008006" key="10">
    <source>
        <dbReference type="Google" id="ProtNLM"/>
    </source>
</evidence>
<dbReference type="InterPro" id="IPR011032">
    <property type="entry name" value="GroES-like_sf"/>
</dbReference>
<dbReference type="SUPFAM" id="SSF51735">
    <property type="entry name" value="NAD(P)-binding Rossmann-fold domains"/>
    <property type="match status" value="1"/>
</dbReference>
<proteinExistence type="inferred from homology"/>
<dbReference type="Gene3D" id="3.90.180.10">
    <property type="entry name" value="Medium-chain alcohol dehydrogenases, catalytic domain"/>
    <property type="match status" value="1"/>
</dbReference>
<comment type="similarity">
    <text evidence="2">Belongs to the zinc-containing alcohol dehydrogenase family.</text>
</comment>